<dbReference type="VEuPathDB" id="AmoebaDB:EIN_445410"/>
<organism evidence="1 2">
    <name type="scientific">Entamoeba invadens IP1</name>
    <dbReference type="NCBI Taxonomy" id="370355"/>
    <lineage>
        <taxon>Eukaryota</taxon>
        <taxon>Amoebozoa</taxon>
        <taxon>Evosea</taxon>
        <taxon>Archamoebae</taxon>
        <taxon>Mastigamoebida</taxon>
        <taxon>Entamoebidae</taxon>
        <taxon>Entamoeba</taxon>
    </lineage>
</organism>
<proteinExistence type="predicted"/>
<sequence length="207" mass="23862">MQMQSTLYKKIESSVDSIEKSTQSSLKLHTESRIRSDFRNIRNYQVYEQGVMLALLNSMFDITIKQPLKKANVFEQIVRIQSIVVENDVIDIEEFCDQRCKERFALDLKNGVPMKTAKRRIETNRVNEMLFVLADFLTEYSFEFTTKVVNGKKKTLKGETVKKIASGNFVINEREIRTKGKEINKKTLGLLGKQAKVVIPRGTISVF</sequence>
<name>L7FLJ6_ENTIV</name>
<keyword evidence="2" id="KW-1185">Reference proteome</keyword>
<gene>
    <name evidence="1" type="ORF">EIN_445410</name>
</gene>
<dbReference type="OrthoDB" id="27015at2759"/>
<dbReference type="GeneID" id="14885881"/>
<evidence type="ECO:0000313" key="1">
    <source>
        <dbReference type="EMBL" id="ELP86904.1"/>
    </source>
</evidence>
<reference evidence="1 2" key="1">
    <citation type="submission" date="2012-10" db="EMBL/GenBank/DDBJ databases">
        <authorList>
            <person name="Zafar N."/>
            <person name="Inman J."/>
            <person name="Hall N."/>
            <person name="Lorenzi H."/>
            <person name="Caler E."/>
        </authorList>
    </citation>
    <scope>NUCLEOTIDE SEQUENCE [LARGE SCALE GENOMIC DNA]</scope>
    <source>
        <strain evidence="1 2">IP1</strain>
    </source>
</reference>
<dbReference type="RefSeq" id="XP_004253675.1">
    <property type="nucleotide sequence ID" value="XM_004253627.1"/>
</dbReference>
<evidence type="ECO:0000313" key="2">
    <source>
        <dbReference type="Proteomes" id="UP000014680"/>
    </source>
</evidence>
<dbReference type="AlphaFoldDB" id="L7FLJ6"/>
<dbReference type="KEGG" id="eiv:EIN_445410"/>
<protein>
    <submittedName>
        <fullName evidence="1">Uncharacterized protein</fullName>
    </submittedName>
</protein>
<dbReference type="EMBL" id="KB206892">
    <property type="protein sequence ID" value="ELP86904.1"/>
    <property type="molecule type" value="Genomic_DNA"/>
</dbReference>
<accession>L7FLJ6</accession>
<dbReference type="Proteomes" id="UP000014680">
    <property type="component" value="Unassembled WGS sequence"/>
</dbReference>